<keyword evidence="4" id="KW-1185">Reference proteome</keyword>
<accession>A0A8J2S993</accession>
<sequence>MDAAAAALYKEGYAVAPITLKTRQAALAAARTFFELPDAVKRKAIAPKRQATRGYSPPNAENYAALGGVANQPNDAVEKLRLGAWLPFGGDASEAQDGVSWPREAKELRDALVAFGAEAAAAAVRLVEKCAARGGWAAPTAGCRATLTVNGYGFANTPKSGTLVAAHTDVGVLTLVTFDAGACGRLEFECDEGGWRAAPADGVLIHAADGIAALAPGAPVIRHRVAATGVKGSRVSLALFVDLPPDHRVRGATYAAWRRDRIRRARAVGAQKHQEDERQTQQRLPPDERQTALRLYALTPASQRRILTEAQIAAFIREGYVVVPGVVTTERLAAARRGLAATLARHGVSMEDAATHEGLRRLSTTRGAGGVLDLFYDRWKLDLTLGTSLYADCYRDLFAATYGTNAGLWAHPYGPVAAEALWAHVDRVGVRVPDAAGKKRALQRSLTPHLDCCPDRLHAGGGKRFPRWRPIQCFLALDGALEADQGGFECCGGFHRRFEAYYADRAARAGGSLPCVGDFIALTMRDDAAVVAAVGHVPVPAGAAVFWDQRVPHANARRNTKHEARAVAYGGFLPRTPLNDAYAIEQRRRFLLGEPQPDFWTDGPPPPAPPDHSATVDALGPHARSLLGIP</sequence>
<organism evidence="3 4">
    <name type="scientific">Pelagomonas calceolata</name>
    <dbReference type="NCBI Taxonomy" id="35677"/>
    <lineage>
        <taxon>Eukaryota</taxon>
        <taxon>Sar</taxon>
        <taxon>Stramenopiles</taxon>
        <taxon>Ochrophyta</taxon>
        <taxon>Pelagophyceae</taxon>
        <taxon>Pelagomonadales</taxon>
        <taxon>Pelagomonadaceae</taxon>
        <taxon>Pelagomonas</taxon>
    </lineage>
</organism>
<evidence type="ECO:0000313" key="4">
    <source>
        <dbReference type="Proteomes" id="UP000789595"/>
    </source>
</evidence>
<evidence type="ECO:0000259" key="2">
    <source>
        <dbReference type="PROSITE" id="PS51471"/>
    </source>
</evidence>
<dbReference type="PROSITE" id="PS51471">
    <property type="entry name" value="FE2OG_OXY"/>
    <property type="match status" value="1"/>
</dbReference>
<dbReference type="EMBL" id="CAKKNE010000002">
    <property type="protein sequence ID" value="CAH0367288.1"/>
    <property type="molecule type" value="Genomic_DNA"/>
</dbReference>
<dbReference type="InterPro" id="IPR044861">
    <property type="entry name" value="IPNS-like_FE2OG_OXY"/>
</dbReference>
<feature type="region of interest" description="Disordered" evidence="1">
    <location>
        <begin position="594"/>
        <end position="613"/>
    </location>
</feature>
<evidence type="ECO:0000313" key="3">
    <source>
        <dbReference type="EMBL" id="CAH0367288.1"/>
    </source>
</evidence>
<dbReference type="SUPFAM" id="SSF51197">
    <property type="entry name" value="Clavaminate synthase-like"/>
    <property type="match status" value="2"/>
</dbReference>
<dbReference type="InterPro" id="IPR005123">
    <property type="entry name" value="Oxoglu/Fe-dep_dioxygenase_dom"/>
</dbReference>
<proteinExistence type="predicted"/>
<feature type="region of interest" description="Disordered" evidence="1">
    <location>
        <begin position="267"/>
        <end position="286"/>
    </location>
</feature>
<evidence type="ECO:0000256" key="1">
    <source>
        <dbReference type="SAM" id="MobiDB-lite"/>
    </source>
</evidence>
<dbReference type="PANTHER" id="PTHR31630:SF8">
    <property type="entry name" value="JMJC DOMAIN-CONTAINING PROTEIN"/>
    <property type="match status" value="1"/>
</dbReference>
<protein>
    <recommendedName>
        <fullName evidence="2">Fe2OG dioxygenase domain-containing protein</fullName>
    </recommendedName>
</protein>
<dbReference type="Pfam" id="PF14226">
    <property type="entry name" value="DIOX_N"/>
    <property type="match status" value="1"/>
</dbReference>
<feature type="domain" description="Fe2OG dioxygenase" evidence="2">
    <location>
        <begin position="139"/>
        <end position="243"/>
    </location>
</feature>
<reference evidence="3" key="1">
    <citation type="submission" date="2021-11" db="EMBL/GenBank/DDBJ databases">
        <authorList>
            <consortium name="Genoscope - CEA"/>
            <person name="William W."/>
        </authorList>
    </citation>
    <scope>NUCLEOTIDE SEQUENCE</scope>
</reference>
<dbReference type="Proteomes" id="UP000789595">
    <property type="component" value="Unassembled WGS sequence"/>
</dbReference>
<gene>
    <name evidence="3" type="ORF">PECAL_2P03020</name>
</gene>
<dbReference type="Gene3D" id="2.60.120.330">
    <property type="entry name" value="B-lactam Antibiotic, Isopenicillin N Synthase, Chain"/>
    <property type="match status" value="2"/>
</dbReference>
<dbReference type="InterPro" id="IPR026992">
    <property type="entry name" value="DIOX_N"/>
</dbReference>
<name>A0A8J2S993_9STRA</name>
<dbReference type="Pfam" id="PF07350">
    <property type="entry name" value="Gig2-like"/>
    <property type="match status" value="1"/>
</dbReference>
<dbReference type="InterPro" id="IPR027443">
    <property type="entry name" value="IPNS-like_sf"/>
</dbReference>
<comment type="caution">
    <text evidence="3">The sequence shown here is derived from an EMBL/GenBank/DDBJ whole genome shotgun (WGS) entry which is preliminary data.</text>
</comment>
<dbReference type="InterPro" id="IPR010856">
    <property type="entry name" value="Gig2-like"/>
</dbReference>
<dbReference type="OrthoDB" id="445007at2759"/>
<dbReference type="Gene3D" id="2.60.120.620">
    <property type="entry name" value="q2cbj1_9rhob like domain"/>
    <property type="match status" value="1"/>
</dbReference>
<feature type="compositionally biased region" description="Basic and acidic residues" evidence="1">
    <location>
        <begin position="272"/>
        <end position="286"/>
    </location>
</feature>
<dbReference type="AlphaFoldDB" id="A0A8J2S993"/>
<dbReference type="Pfam" id="PF03171">
    <property type="entry name" value="2OG-FeII_Oxy"/>
    <property type="match status" value="1"/>
</dbReference>
<dbReference type="PANTHER" id="PTHR31630">
    <property type="entry name" value="PHYTANOYL-COA DIOXYGENASE-RELATED-RELATED"/>
    <property type="match status" value="1"/>
</dbReference>